<keyword evidence="5" id="KW-0119">Carbohydrate metabolism</keyword>
<keyword evidence="4" id="KW-0460">Magnesium</keyword>
<dbReference type="InterPro" id="IPR006439">
    <property type="entry name" value="HAD-SF_hydro_IA"/>
</dbReference>
<reference evidence="7" key="1">
    <citation type="submission" date="2016-09" db="EMBL/GenBank/DDBJ databases">
        <authorList>
            <person name="Lysoe E."/>
        </authorList>
    </citation>
    <scope>NUCLEOTIDE SEQUENCE [LARGE SCALE GENOMIC DNA]</scope>
    <source>
        <strain evidence="7">LJ96T</strain>
    </source>
</reference>
<keyword evidence="3" id="KW-0479">Metal-binding</keyword>
<dbReference type="SFLD" id="SFLDS00003">
    <property type="entry name" value="Haloacid_Dehalogenase"/>
    <property type="match status" value="1"/>
</dbReference>
<name>A0A0G9HJI7_9GAMM</name>
<comment type="cofactor">
    <cofactor evidence="1">
        <name>Mg(2+)</name>
        <dbReference type="ChEBI" id="CHEBI:18420"/>
    </cofactor>
</comment>
<dbReference type="KEGG" id="lrz:BJI69_15910"/>
<keyword evidence="7" id="KW-1185">Reference proteome</keyword>
<evidence type="ECO:0000256" key="1">
    <source>
        <dbReference type="ARBA" id="ARBA00001946"/>
    </source>
</evidence>
<dbReference type="InterPro" id="IPR036412">
    <property type="entry name" value="HAD-like_sf"/>
</dbReference>
<dbReference type="InterPro" id="IPR051600">
    <property type="entry name" value="Beta-PGM-like"/>
</dbReference>
<dbReference type="GO" id="GO:0003824">
    <property type="term" value="F:catalytic activity"/>
    <property type="evidence" value="ECO:0007669"/>
    <property type="project" value="UniProtKB-ARBA"/>
</dbReference>
<evidence type="ECO:0000256" key="4">
    <source>
        <dbReference type="ARBA" id="ARBA00022842"/>
    </source>
</evidence>
<dbReference type="SUPFAM" id="SSF56784">
    <property type="entry name" value="HAD-like"/>
    <property type="match status" value="1"/>
</dbReference>
<dbReference type="PANTHER" id="PTHR46193:SF18">
    <property type="entry name" value="HEXITOL PHOSPHATASE B"/>
    <property type="match status" value="1"/>
</dbReference>
<dbReference type="PANTHER" id="PTHR46193">
    <property type="entry name" value="6-PHOSPHOGLUCONATE PHOSPHATASE"/>
    <property type="match status" value="1"/>
</dbReference>
<dbReference type="AlphaFoldDB" id="A0A0G9HJI7"/>
<dbReference type="STRING" id="1440763.BJI69_15910"/>
<dbReference type="InterPro" id="IPR023214">
    <property type="entry name" value="HAD_sf"/>
</dbReference>
<dbReference type="PRINTS" id="PR00413">
    <property type="entry name" value="HADHALOGNASE"/>
</dbReference>
<evidence type="ECO:0000313" key="6">
    <source>
        <dbReference type="EMBL" id="APG05237.1"/>
    </source>
</evidence>
<dbReference type="EMBL" id="CP017480">
    <property type="protein sequence ID" value="APG05237.1"/>
    <property type="molecule type" value="Genomic_DNA"/>
</dbReference>
<dbReference type="PATRIC" id="fig|1440763.5.peg.817"/>
<protein>
    <submittedName>
        <fullName evidence="6">Uncharacterized protein</fullName>
    </submittedName>
</protein>
<dbReference type="Gene3D" id="3.40.50.1000">
    <property type="entry name" value="HAD superfamily/HAD-like"/>
    <property type="match status" value="1"/>
</dbReference>
<dbReference type="InterPro" id="IPR023198">
    <property type="entry name" value="PGP-like_dom2"/>
</dbReference>
<accession>A0A0G9HJI7</accession>
<organism evidence="6 7">
    <name type="scientific">Luteibacter rhizovicinus DSM 16549</name>
    <dbReference type="NCBI Taxonomy" id="1440763"/>
    <lineage>
        <taxon>Bacteria</taxon>
        <taxon>Pseudomonadati</taxon>
        <taxon>Pseudomonadota</taxon>
        <taxon>Gammaproteobacteria</taxon>
        <taxon>Lysobacterales</taxon>
        <taxon>Rhodanobacteraceae</taxon>
        <taxon>Luteibacter</taxon>
    </lineage>
</organism>
<dbReference type="Proteomes" id="UP000182987">
    <property type="component" value="Chromosome"/>
</dbReference>
<dbReference type="OrthoDB" id="9816160at2"/>
<sequence length="232" mass="25131">MVRFPAIPQAIVFDLDGVLFDTEALYRDALLAAASDLGIQIPLSLCQRMVGLHGHAARMLLREYVGDEIDLDAVWTGASERYHAMFDTDLRLKPGVTALLDTLDEFGLPRAIATSSSHGTAIHHLEAFGLRDRFDALVAAGDCERCKPYPDPYVRAARILNKPANCCLALEDSQAGVRSAVAAGLPTIMVPDLQQPSAELRRLCAGIATDLVVVNEWLRQACGAASRNEPAH</sequence>
<proteinExistence type="inferred from homology"/>
<dbReference type="SFLD" id="SFLDG01129">
    <property type="entry name" value="C1.5:_HAD__Beta-PGM__Phosphata"/>
    <property type="match status" value="1"/>
</dbReference>
<evidence type="ECO:0000256" key="3">
    <source>
        <dbReference type="ARBA" id="ARBA00022723"/>
    </source>
</evidence>
<evidence type="ECO:0000256" key="5">
    <source>
        <dbReference type="ARBA" id="ARBA00023277"/>
    </source>
</evidence>
<comment type="similarity">
    <text evidence="2">Belongs to the HAD-like hydrolase superfamily. CbbY/CbbZ/Gph/YieH family.</text>
</comment>
<dbReference type="Pfam" id="PF00702">
    <property type="entry name" value="Hydrolase"/>
    <property type="match status" value="1"/>
</dbReference>
<dbReference type="RefSeq" id="WP_046966755.1">
    <property type="nucleotide sequence ID" value="NZ_CP017480.1"/>
</dbReference>
<evidence type="ECO:0000313" key="7">
    <source>
        <dbReference type="Proteomes" id="UP000182987"/>
    </source>
</evidence>
<evidence type="ECO:0000256" key="2">
    <source>
        <dbReference type="ARBA" id="ARBA00006171"/>
    </source>
</evidence>
<dbReference type="GO" id="GO:0046872">
    <property type="term" value="F:metal ion binding"/>
    <property type="evidence" value="ECO:0007669"/>
    <property type="project" value="UniProtKB-KW"/>
</dbReference>
<dbReference type="Gene3D" id="1.10.150.240">
    <property type="entry name" value="Putative phosphatase, domain 2"/>
    <property type="match status" value="1"/>
</dbReference>
<dbReference type="NCBIfam" id="TIGR01509">
    <property type="entry name" value="HAD-SF-IA-v3"/>
    <property type="match status" value="1"/>
</dbReference>
<gene>
    <name evidence="6" type="ORF">BJI69_15910</name>
</gene>